<dbReference type="GO" id="GO:0043565">
    <property type="term" value="F:sequence-specific DNA binding"/>
    <property type="evidence" value="ECO:0007669"/>
    <property type="project" value="InterPro"/>
</dbReference>
<keyword evidence="5" id="KW-0862">Zinc</keyword>
<evidence type="ECO:0000256" key="13">
    <source>
        <dbReference type="SAM" id="Coils"/>
    </source>
</evidence>
<evidence type="ECO:0000256" key="9">
    <source>
        <dbReference type="ARBA" id="ARBA00023163"/>
    </source>
</evidence>
<evidence type="ECO:0000256" key="1">
    <source>
        <dbReference type="ARBA" id="ARBA00004642"/>
    </source>
</evidence>
<keyword evidence="4 12" id="KW-0863">Zinc-finger</keyword>
<proteinExistence type="inferred from homology"/>
<dbReference type="RefSeq" id="XP_026744899.1">
    <property type="nucleotide sequence ID" value="XM_026889098.1"/>
</dbReference>
<dbReference type="SUPFAM" id="SSF57716">
    <property type="entry name" value="Glucocorticoid receptor-like (DNA-binding domain)"/>
    <property type="match status" value="1"/>
</dbReference>
<dbReference type="OrthoDB" id="6496718at2759"/>
<evidence type="ECO:0000256" key="4">
    <source>
        <dbReference type="ARBA" id="ARBA00022771"/>
    </source>
</evidence>
<sequence length="182" mass="21199">MPSCSVLICGNRSNVINFKSSGVTYHRYPKNPKLKERWIAATGRGDDWFPTHHSSICSTHFEEKDFQPAAKSRRLFATAVPTLKLRLVFDTLSTKTQEKISTKKPIIKHNNRKTIVEQCNDKIEKYRNAMKAQRLQIKRLQTMVRRYRKKVSSMKNILTALKNENIIGEDHLWLLESDNLNK</sequence>
<dbReference type="RefSeq" id="XP_026744900.1">
    <property type="nucleotide sequence ID" value="XM_026889099.1"/>
</dbReference>
<dbReference type="KEGG" id="tnl:113506255"/>
<dbReference type="PANTHER" id="PTHR46600:SF1">
    <property type="entry name" value="THAP DOMAIN-CONTAINING PROTEIN 1"/>
    <property type="match status" value="1"/>
</dbReference>
<keyword evidence="15" id="KW-1185">Reference proteome</keyword>
<keyword evidence="10" id="KW-0539">Nucleus</keyword>
<dbReference type="GeneID" id="113506255"/>
<evidence type="ECO:0000313" key="16">
    <source>
        <dbReference type="RefSeq" id="XP_026744899.1"/>
    </source>
</evidence>
<keyword evidence="7 13" id="KW-0175">Coiled coil</keyword>
<keyword evidence="8 12" id="KW-0238">DNA-binding</keyword>
<evidence type="ECO:0000256" key="11">
    <source>
        <dbReference type="ARBA" id="ARBA00023306"/>
    </source>
</evidence>
<keyword evidence="6" id="KW-0805">Transcription regulation</keyword>
<evidence type="ECO:0000256" key="8">
    <source>
        <dbReference type="ARBA" id="ARBA00023125"/>
    </source>
</evidence>
<dbReference type="SMART" id="SM00692">
    <property type="entry name" value="DM3"/>
    <property type="match status" value="1"/>
</dbReference>
<comment type="subcellular location">
    <subcellularLocation>
        <location evidence="1">Nucleus</location>
        <location evidence="1">Nucleoplasm</location>
    </subcellularLocation>
</comment>
<dbReference type="SMART" id="SM00980">
    <property type="entry name" value="THAP"/>
    <property type="match status" value="1"/>
</dbReference>
<dbReference type="Pfam" id="PF05485">
    <property type="entry name" value="THAP"/>
    <property type="match status" value="1"/>
</dbReference>
<dbReference type="Proteomes" id="UP000322000">
    <property type="component" value="Chromosome 7"/>
</dbReference>
<dbReference type="PANTHER" id="PTHR46600">
    <property type="entry name" value="THAP DOMAIN-CONTAINING"/>
    <property type="match status" value="1"/>
</dbReference>
<dbReference type="AlphaFoldDB" id="A0A7E5WVP0"/>
<dbReference type="InterPro" id="IPR006612">
    <property type="entry name" value="THAP_Znf"/>
</dbReference>
<evidence type="ECO:0000313" key="17">
    <source>
        <dbReference type="RefSeq" id="XP_026744900.1"/>
    </source>
</evidence>
<evidence type="ECO:0000256" key="2">
    <source>
        <dbReference type="ARBA" id="ARBA00006177"/>
    </source>
</evidence>
<reference evidence="16 17" key="1">
    <citation type="submission" date="2025-04" db="UniProtKB">
        <authorList>
            <consortium name="RefSeq"/>
        </authorList>
    </citation>
    <scope>IDENTIFICATION</scope>
</reference>
<dbReference type="GO" id="GO:0008270">
    <property type="term" value="F:zinc ion binding"/>
    <property type="evidence" value="ECO:0007669"/>
    <property type="project" value="UniProtKB-KW"/>
</dbReference>
<protein>
    <submittedName>
        <fullName evidence="16 17">THAP domain-containing protein 2-like</fullName>
    </submittedName>
</protein>
<evidence type="ECO:0000256" key="7">
    <source>
        <dbReference type="ARBA" id="ARBA00023054"/>
    </source>
</evidence>
<dbReference type="GO" id="GO:0005654">
    <property type="term" value="C:nucleoplasm"/>
    <property type="evidence" value="ECO:0007669"/>
    <property type="project" value="UniProtKB-SubCell"/>
</dbReference>
<accession>A0A7E5WVP0</accession>
<name>A0A7E5WVP0_TRINI</name>
<evidence type="ECO:0000256" key="5">
    <source>
        <dbReference type="ARBA" id="ARBA00022833"/>
    </source>
</evidence>
<feature type="domain" description="THAP-type" evidence="14">
    <location>
        <begin position="1"/>
        <end position="84"/>
    </location>
</feature>
<comment type="similarity">
    <text evidence="2">Belongs to the THAP1 family.</text>
</comment>
<keyword evidence="11" id="KW-0131">Cell cycle</keyword>
<organism evidence="15 17">
    <name type="scientific">Trichoplusia ni</name>
    <name type="common">Cabbage looper</name>
    <dbReference type="NCBI Taxonomy" id="7111"/>
    <lineage>
        <taxon>Eukaryota</taxon>
        <taxon>Metazoa</taxon>
        <taxon>Ecdysozoa</taxon>
        <taxon>Arthropoda</taxon>
        <taxon>Hexapoda</taxon>
        <taxon>Insecta</taxon>
        <taxon>Pterygota</taxon>
        <taxon>Neoptera</taxon>
        <taxon>Endopterygota</taxon>
        <taxon>Lepidoptera</taxon>
        <taxon>Glossata</taxon>
        <taxon>Ditrysia</taxon>
        <taxon>Noctuoidea</taxon>
        <taxon>Noctuidae</taxon>
        <taxon>Plusiinae</taxon>
        <taxon>Trichoplusia</taxon>
    </lineage>
</organism>
<evidence type="ECO:0000256" key="12">
    <source>
        <dbReference type="PROSITE-ProRule" id="PRU00309"/>
    </source>
</evidence>
<evidence type="ECO:0000256" key="10">
    <source>
        <dbReference type="ARBA" id="ARBA00023242"/>
    </source>
</evidence>
<dbReference type="InterPro" id="IPR038441">
    <property type="entry name" value="THAP_Znf_sf"/>
</dbReference>
<evidence type="ECO:0000313" key="15">
    <source>
        <dbReference type="Proteomes" id="UP000322000"/>
    </source>
</evidence>
<keyword evidence="3" id="KW-0479">Metal-binding</keyword>
<keyword evidence="9" id="KW-0804">Transcription</keyword>
<gene>
    <name evidence="16 17" type="primary">LOC113506255</name>
</gene>
<evidence type="ECO:0000259" key="14">
    <source>
        <dbReference type="PROSITE" id="PS50950"/>
    </source>
</evidence>
<dbReference type="PROSITE" id="PS50950">
    <property type="entry name" value="ZF_THAP"/>
    <property type="match status" value="1"/>
</dbReference>
<dbReference type="Gene3D" id="6.20.210.20">
    <property type="entry name" value="THAP domain"/>
    <property type="match status" value="1"/>
</dbReference>
<feature type="coiled-coil region" evidence="13">
    <location>
        <begin position="116"/>
        <end position="164"/>
    </location>
</feature>
<evidence type="ECO:0000256" key="6">
    <source>
        <dbReference type="ARBA" id="ARBA00023015"/>
    </source>
</evidence>
<dbReference type="InterPro" id="IPR026516">
    <property type="entry name" value="THAP1/10"/>
</dbReference>
<evidence type="ECO:0000256" key="3">
    <source>
        <dbReference type="ARBA" id="ARBA00022723"/>
    </source>
</evidence>